<gene>
    <name evidence="2" type="ORF">MNBD_ALPHA08-1570</name>
</gene>
<feature type="region of interest" description="Disordered" evidence="1">
    <location>
        <begin position="348"/>
        <end position="369"/>
    </location>
</feature>
<evidence type="ECO:0000256" key="1">
    <source>
        <dbReference type="SAM" id="MobiDB-lite"/>
    </source>
</evidence>
<reference evidence="2" key="1">
    <citation type="submission" date="2018-06" db="EMBL/GenBank/DDBJ databases">
        <authorList>
            <person name="Zhirakovskaya E."/>
        </authorList>
    </citation>
    <scope>NUCLEOTIDE SEQUENCE</scope>
</reference>
<sequence length="396" mass="43933">MTRLKRAAVVLTIFSICLVSARSVIGAPLEPYQYVLALQRLQDQVVAGDQLAHKAQQEMLQYMAGDFSKVRIVDWQKQKNAEALLIYLLSGGNPVFVGELLEIKNPPKLPDGVMAGALAFVMGDFGRAKTLLATASTKELSINARSQIALLKAAIYAEKDYKKALGYLAEVRLWKPGTLLEEAALRRAVSLAGANGEIEGFLRWSSQYVRRFEKSFYLPDFVSKFSFYMSKLNLAGRPKFIKPVVKILSQLSREQQASIYLTVARAAVLDGNNQQAQFMATQAQLFLEKGTSYSARAKLYFTASQVTAAKPEKITKSLTEIDRSLLIEQDKKIFDTLVLMMAEVQKEPQTENMTKENSGVPRLQGKPGERQMEQVSPVVAKAQELIASAVKLLGEN</sequence>
<dbReference type="EMBL" id="UOEC01000057">
    <property type="protein sequence ID" value="VAV89093.1"/>
    <property type="molecule type" value="Genomic_DNA"/>
</dbReference>
<organism evidence="2">
    <name type="scientific">hydrothermal vent metagenome</name>
    <dbReference type="NCBI Taxonomy" id="652676"/>
    <lineage>
        <taxon>unclassified sequences</taxon>
        <taxon>metagenomes</taxon>
        <taxon>ecological metagenomes</taxon>
    </lineage>
</organism>
<protein>
    <recommendedName>
        <fullName evidence="3">Chemotaxis protein MotC</fullName>
    </recommendedName>
</protein>
<proteinExistence type="predicted"/>
<accession>A0A3B0RXH1</accession>
<evidence type="ECO:0000313" key="2">
    <source>
        <dbReference type="EMBL" id="VAV89093.1"/>
    </source>
</evidence>
<dbReference type="AlphaFoldDB" id="A0A3B0RXH1"/>
<name>A0A3B0RXH1_9ZZZZ</name>
<evidence type="ECO:0008006" key="3">
    <source>
        <dbReference type="Google" id="ProtNLM"/>
    </source>
</evidence>